<dbReference type="AlphaFoldDB" id="A0A517P5E5"/>
<dbReference type="SUPFAM" id="SSF54523">
    <property type="entry name" value="Pili subunits"/>
    <property type="match status" value="1"/>
</dbReference>
<evidence type="ECO:0000313" key="2">
    <source>
        <dbReference type="EMBL" id="QDT14591.1"/>
    </source>
</evidence>
<dbReference type="NCBIfam" id="TIGR04294">
    <property type="entry name" value="pre_pil_HX9DG"/>
    <property type="match status" value="1"/>
</dbReference>
<dbReference type="InterPro" id="IPR045584">
    <property type="entry name" value="Pilin-like"/>
</dbReference>
<evidence type="ECO:0000313" key="3">
    <source>
        <dbReference type="Proteomes" id="UP000318741"/>
    </source>
</evidence>
<dbReference type="Proteomes" id="UP000318741">
    <property type="component" value="Chromosome"/>
</dbReference>
<dbReference type="PANTHER" id="PTHR30093">
    <property type="entry name" value="GENERAL SECRETION PATHWAY PROTEIN G"/>
    <property type="match status" value="1"/>
</dbReference>
<dbReference type="InterPro" id="IPR027558">
    <property type="entry name" value="Pre_pil_HX9DG_C"/>
</dbReference>
<dbReference type="EMBL" id="CP036265">
    <property type="protein sequence ID" value="QDT14591.1"/>
    <property type="molecule type" value="Genomic_DNA"/>
</dbReference>
<reference evidence="2 3" key="1">
    <citation type="submission" date="2019-02" db="EMBL/GenBank/DDBJ databases">
        <title>Deep-cultivation of Planctomycetes and their phenomic and genomic characterization uncovers novel biology.</title>
        <authorList>
            <person name="Wiegand S."/>
            <person name="Jogler M."/>
            <person name="Boedeker C."/>
            <person name="Pinto D."/>
            <person name="Vollmers J."/>
            <person name="Rivas-Marin E."/>
            <person name="Kohn T."/>
            <person name="Peeters S.H."/>
            <person name="Heuer A."/>
            <person name="Rast P."/>
            <person name="Oberbeckmann S."/>
            <person name="Bunk B."/>
            <person name="Jeske O."/>
            <person name="Meyerdierks A."/>
            <person name="Storesund J.E."/>
            <person name="Kallscheuer N."/>
            <person name="Luecker S."/>
            <person name="Lage O.M."/>
            <person name="Pohl T."/>
            <person name="Merkel B.J."/>
            <person name="Hornburger P."/>
            <person name="Mueller R.-W."/>
            <person name="Bruemmer F."/>
            <person name="Labrenz M."/>
            <person name="Spormann A.M."/>
            <person name="Op den Camp H."/>
            <person name="Overmann J."/>
            <person name="Amann R."/>
            <person name="Jetten M.S.M."/>
            <person name="Mascher T."/>
            <person name="Medema M.H."/>
            <person name="Devos D.P."/>
            <person name="Kaster A.-K."/>
            <person name="Ovreas L."/>
            <person name="Rohde M."/>
            <person name="Galperin M.Y."/>
            <person name="Jogler C."/>
        </authorList>
    </citation>
    <scope>NUCLEOTIDE SEQUENCE [LARGE SCALE GENOMIC DNA]</scope>
    <source>
        <strain evidence="2 3">CA12</strain>
    </source>
</reference>
<dbReference type="Pfam" id="PF07963">
    <property type="entry name" value="N_methyl"/>
    <property type="match status" value="1"/>
</dbReference>
<gene>
    <name evidence="2" type="primary">xcpT_3</name>
    <name evidence="2" type="ORF">CA12_06660</name>
</gene>
<organism evidence="2 3">
    <name type="scientific">Alienimonas californiensis</name>
    <dbReference type="NCBI Taxonomy" id="2527989"/>
    <lineage>
        <taxon>Bacteria</taxon>
        <taxon>Pseudomonadati</taxon>
        <taxon>Planctomycetota</taxon>
        <taxon>Planctomycetia</taxon>
        <taxon>Planctomycetales</taxon>
        <taxon>Planctomycetaceae</taxon>
        <taxon>Alienimonas</taxon>
    </lineage>
</organism>
<dbReference type="RefSeq" id="WP_145357472.1">
    <property type="nucleotide sequence ID" value="NZ_CP036265.1"/>
</dbReference>
<evidence type="ECO:0000259" key="1">
    <source>
        <dbReference type="Pfam" id="PF07596"/>
    </source>
</evidence>
<dbReference type="Gene3D" id="3.30.700.10">
    <property type="entry name" value="Glycoprotein, Type 4 Pilin"/>
    <property type="match status" value="1"/>
</dbReference>
<dbReference type="KEGG" id="acaf:CA12_06660"/>
<dbReference type="InterPro" id="IPR012902">
    <property type="entry name" value="N_methyl_site"/>
</dbReference>
<dbReference type="InterPro" id="IPR011453">
    <property type="entry name" value="DUF1559"/>
</dbReference>
<dbReference type="NCBIfam" id="TIGR02532">
    <property type="entry name" value="IV_pilin_GFxxxE"/>
    <property type="match status" value="1"/>
</dbReference>
<dbReference type="PANTHER" id="PTHR30093:SF2">
    <property type="entry name" value="TYPE II SECRETION SYSTEM PROTEIN H"/>
    <property type="match status" value="1"/>
</dbReference>
<dbReference type="PROSITE" id="PS00409">
    <property type="entry name" value="PROKAR_NTER_METHYL"/>
    <property type="match status" value="1"/>
</dbReference>
<accession>A0A517P5E5</accession>
<keyword evidence="3" id="KW-1185">Reference proteome</keyword>
<dbReference type="OrthoDB" id="249131at2"/>
<sequence length="324" mass="35485">MLRRRSGFTLIELLVVIAIIAILVSLLLPAVQQAREAARRSQCQNNLKNIGLAMHNYQSTHKKFPFAWNSHGTGWSAMILPQLDQQAIYDTLTFQESGAGNYGSGPDNERMCGTLIPTFRCPSMTADEHISSNSGIPGRVPSAYSANISSVSWFDNSNGATKTPEDYYWDPNWTDPNPDEDIFPTFAFSKPHDGMFWEDSATSFKDVKDGAGQTILIGEVWTDPEFGQDGQGMDHWYIGSPQIDAPDTNECTEFVASTAVPLNTWLDPMSTGFMKEAAFGSEHTGGAFLGMVDGSVQFVSDTIDFDTYQALGSRNGGEVIDGAF</sequence>
<protein>
    <submittedName>
        <fullName evidence="2">Type II secretion system protein G</fullName>
    </submittedName>
</protein>
<proteinExistence type="predicted"/>
<feature type="domain" description="DUF1559" evidence="1">
    <location>
        <begin position="32"/>
        <end position="305"/>
    </location>
</feature>
<dbReference type="Pfam" id="PF07596">
    <property type="entry name" value="SBP_bac_10"/>
    <property type="match status" value="1"/>
</dbReference>
<name>A0A517P5E5_9PLAN</name>